<keyword evidence="3" id="KW-1185">Reference proteome</keyword>
<keyword evidence="1" id="KW-0812">Transmembrane</keyword>
<evidence type="ECO:0000313" key="2">
    <source>
        <dbReference type="EMBL" id="QTP60945.1"/>
    </source>
</evidence>
<name>A0ABX7WLU8_9GAMM</name>
<feature type="transmembrane region" description="Helical" evidence="1">
    <location>
        <begin position="6"/>
        <end position="26"/>
    </location>
</feature>
<dbReference type="Proteomes" id="UP000671845">
    <property type="component" value="Chromosome"/>
</dbReference>
<evidence type="ECO:0008006" key="4">
    <source>
        <dbReference type="Google" id="ProtNLM"/>
    </source>
</evidence>
<evidence type="ECO:0000313" key="3">
    <source>
        <dbReference type="Proteomes" id="UP000671845"/>
    </source>
</evidence>
<organism evidence="2 3">
    <name type="scientific">Halomonas sulfidivorans</name>
    <dbReference type="NCBI Taxonomy" id="2733488"/>
    <lineage>
        <taxon>Bacteria</taxon>
        <taxon>Pseudomonadati</taxon>
        <taxon>Pseudomonadota</taxon>
        <taxon>Gammaproteobacteria</taxon>
        <taxon>Oceanospirillales</taxon>
        <taxon>Halomonadaceae</taxon>
        <taxon>Halomonas</taxon>
    </lineage>
</organism>
<accession>A0ABX7WLU8</accession>
<reference evidence="2 3" key="1">
    <citation type="journal article" date="2021" name="Front. Microbiol.">
        <title>Aerobic Denitrification and Heterotrophic Sulfur Oxidation in the Genus Halomonas Revealed by Six Novel Species Characterizations and Genome-Based Analysis.</title>
        <authorList>
            <person name="Wang L."/>
            <person name="Shao Z."/>
        </authorList>
    </citation>
    <scope>NUCLEOTIDE SEQUENCE [LARGE SCALE GENOMIC DNA]</scope>
    <source>
        <strain evidence="2 3">MCCC 1A13718</strain>
    </source>
</reference>
<protein>
    <recommendedName>
        <fullName evidence="4">DUF1772 domain-containing protein</fullName>
    </recommendedName>
</protein>
<keyword evidence="1" id="KW-1133">Transmembrane helix</keyword>
<feature type="transmembrane region" description="Helical" evidence="1">
    <location>
        <begin position="59"/>
        <end position="81"/>
    </location>
</feature>
<sequence length="83" mass="9686">MLNMIGLALGFFGSLLLLIDPSMWILKDFTDAYIRKRESVVTIPEYKDEKRLWLIEQRWLRRIGILMLAAGFLLQLLAQIFSA</sequence>
<dbReference type="EMBL" id="CP053383">
    <property type="protein sequence ID" value="QTP60945.1"/>
    <property type="molecule type" value="Genomic_DNA"/>
</dbReference>
<keyword evidence="1" id="KW-0472">Membrane</keyword>
<gene>
    <name evidence="2" type="ORF">HNO53_20835</name>
</gene>
<evidence type="ECO:0000256" key="1">
    <source>
        <dbReference type="SAM" id="Phobius"/>
    </source>
</evidence>
<proteinExistence type="predicted"/>
<dbReference type="RefSeq" id="WP_209474901.1">
    <property type="nucleotide sequence ID" value="NZ_CP053383.1"/>
</dbReference>